<evidence type="ECO:0000313" key="1">
    <source>
        <dbReference type="EMBL" id="MCI45184.1"/>
    </source>
</evidence>
<dbReference type="EMBL" id="LXQA010340562">
    <property type="protein sequence ID" value="MCI45184.1"/>
    <property type="molecule type" value="Genomic_DNA"/>
</dbReference>
<dbReference type="AlphaFoldDB" id="A0A392SAG6"/>
<feature type="non-terminal residue" evidence="1">
    <location>
        <position position="1"/>
    </location>
</feature>
<keyword evidence="2" id="KW-1185">Reference proteome</keyword>
<proteinExistence type="predicted"/>
<name>A0A392SAG6_9FABA</name>
<dbReference type="Proteomes" id="UP000265520">
    <property type="component" value="Unassembled WGS sequence"/>
</dbReference>
<evidence type="ECO:0000313" key="2">
    <source>
        <dbReference type="Proteomes" id="UP000265520"/>
    </source>
</evidence>
<reference evidence="1 2" key="1">
    <citation type="journal article" date="2018" name="Front. Plant Sci.">
        <title>Red Clover (Trifolium pratense) and Zigzag Clover (T. medium) - A Picture of Genomic Similarities and Differences.</title>
        <authorList>
            <person name="Dluhosova J."/>
            <person name="Istvanek J."/>
            <person name="Nedelnik J."/>
            <person name="Repkova J."/>
        </authorList>
    </citation>
    <scope>NUCLEOTIDE SEQUENCE [LARGE SCALE GENOMIC DNA]</scope>
    <source>
        <strain evidence="2">cv. 10/8</strain>
        <tissue evidence="1">Leaf</tissue>
    </source>
</reference>
<accession>A0A392SAG6</accession>
<sequence>LSFFAVATLRYSAVVPPCITSLNSLVLSHTRSSAAVQTEAAINRESDHQQ</sequence>
<protein>
    <submittedName>
        <fullName evidence="1">Uncharacterized protein</fullName>
    </submittedName>
</protein>
<comment type="caution">
    <text evidence="1">The sequence shown here is derived from an EMBL/GenBank/DDBJ whole genome shotgun (WGS) entry which is preliminary data.</text>
</comment>
<organism evidence="1 2">
    <name type="scientific">Trifolium medium</name>
    <dbReference type="NCBI Taxonomy" id="97028"/>
    <lineage>
        <taxon>Eukaryota</taxon>
        <taxon>Viridiplantae</taxon>
        <taxon>Streptophyta</taxon>
        <taxon>Embryophyta</taxon>
        <taxon>Tracheophyta</taxon>
        <taxon>Spermatophyta</taxon>
        <taxon>Magnoliopsida</taxon>
        <taxon>eudicotyledons</taxon>
        <taxon>Gunneridae</taxon>
        <taxon>Pentapetalae</taxon>
        <taxon>rosids</taxon>
        <taxon>fabids</taxon>
        <taxon>Fabales</taxon>
        <taxon>Fabaceae</taxon>
        <taxon>Papilionoideae</taxon>
        <taxon>50 kb inversion clade</taxon>
        <taxon>NPAAA clade</taxon>
        <taxon>Hologalegina</taxon>
        <taxon>IRL clade</taxon>
        <taxon>Trifolieae</taxon>
        <taxon>Trifolium</taxon>
    </lineage>
</organism>